<dbReference type="AlphaFoldDB" id="A0AAN6GM61"/>
<feature type="transmembrane region" description="Helical" evidence="2">
    <location>
        <begin position="183"/>
        <end position="203"/>
    </location>
</feature>
<feature type="region of interest" description="Disordered" evidence="1">
    <location>
        <begin position="374"/>
        <end position="393"/>
    </location>
</feature>
<evidence type="ECO:0000313" key="4">
    <source>
        <dbReference type="Proteomes" id="UP001176517"/>
    </source>
</evidence>
<feature type="region of interest" description="Disordered" evidence="1">
    <location>
        <begin position="429"/>
        <end position="453"/>
    </location>
</feature>
<comment type="caution">
    <text evidence="3">The sequence shown here is derived from an EMBL/GenBank/DDBJ whole genome shotgun (WGS) entry which is preliminary data.</text>
</comment>
<feature type="transmembrane region" description="Helical" evidence="2">
    <location>
        <begin position="26"/>
        <end position="45"/>
    </location>
</feature>
<feature type="compositionally biased region" description="Polar residues" evidence="1">
    <location>
        <begin position="429"/>
        <end position="438"/>
    </location>
</feature>
<dbReference type="EMBL" id="JAPDMZ010000297">
    <property type="protein sequence ID" value="KAK0544204.1"/>
    <property type="molecule type" value="Genomic_DNA"/>
</dbReference>
<gene>
    <name evidence="3" type="ORF">OC846_006155</name>
</gene>
<evidence type="ECO:0000256" key="1">
    <source>
        <dbReference type="SAM" id="MobiDB-lite"/>
    </source>
</evidence>
<feature type="region of interest" description="Disordered" evidence="1">
    <location>
        <begin position="301"/>
        <end position="339"/>
    </location>
</feature>
<keyword evidence="2" id="KW-1133">Transmembrane helix</keyword>
<accession>A0AAN6GM61</accession>
<evidence type="ECO:0000313" key="3">
    <source>
        <dbReference type="EMBL" id="KAK0544204.1"/>
    </source>
</evidence>
<feature type="transmembrane region" description="Helical" evidence="2">
    <location>
        <begin position="101"/>
        <end position="124"/>
    </location>
</feature>
<keyword evidence="2" id="KW-0812">Transmembrane</keyword>
<feature type="transmembrane region" description="Helical" evidence="2">
    <location>
        <begin position="224"/>
        <end position="242"/>
    </location>
</feature>
<keyword evidence="2" id="KW-0472">Membrane</keyword>
<organism evidence="3 4">
    <name type="scientific">Tilletia horrida</name>
    <dbReference type="NCBI Taxonomy" id="155126"/>
    <lineage>
        <taxon>Eukaryota</taxon>
        <taxon>Fungi</taxon>
        <taxon>Dikarya</taxon>
        <taxon>Basidiomycota</taxon>
        <taxon>Ustilaginomycotina</taxon>
        <taxon>Exobasidiomycetes</taxon>
        <taxon>Tilletiales</taxon>
        <taxon>Tilletiaceae</taxon>
        <taxon>Tilletia</taxon>
    </lineage>
</organism>
<name>A0AAN6GM61_9BASI</name>
<feature type="transmembrane region" description="Helical" evidence="2">
    <location>
        <begin position="248"/>
        <end position="271"/>
    </location>
</feature>
<dbReference type="Proteomes" id="UP001176517">
    <property type="component" value="Unassembled WGS sequence"/>
</dbReference>
<protein>
    <submittedName>
        <fullName evidence="3">Uncharacterized protein</fullName>
    </submittedName>
</protein>
<feature type="transmembrane region" description="Helical" evidence="2">
    <location>
        <begin position="131"/>
        <end position="157"/>
    </location>
</feature>
<sequence>MSADSAAGMVVLNILAGPEVQTLLSARYVVIAIGTLVSWETILHFHHDVRIIRKLFTARTRRTFRFGDAIFLIIRYSLIWYIISGYLFFFGRPASCTAVKYNIVLSILTGIIALEALFLFRVYLIWGRNKWIAAALGSLILVDLGMTLAVGVASPVVKLTNAPEPFPWCTLTPYVGPFGEYNWLPRIIYDFLVLVVTILRLWTMPKIEGSQAQALMRKWIVNSNAIYFGMVFAIFLVGFIGSRLDHNAAAGLIWSTLAQGVPLVIGARLILFTPSRQEEMKGSGRAGTDGGYYPGGGYNYNSPLPRVHQPRPSPRDSIATSTQSHRRRHDSESGSVGMQEATGTLPATAEIMMLPPAKLASETSFFGSVAGTPHLTSSSDSTEATNPLHTSPTARRASVFNEAQLEEAGWVVQSPGSAAAYADPTTTVDLGVESTSPRSADIESMANTTQQGR</sequence>
<proteinExistence type="predicted"/>
<reference evidence="3" key="1">
    <citation type="journal article" date="2023" name="PhytoFront">
        <title>Draft Genome Resources of Seven Strains of Tilletia horrida, Causal Agent of Kernel Smut of Rice.</title>
        <authorList>
            <person name="Khanal S."/>
            <person name="Antony Babu S."/>
            <person name="Zhou X.G."/>
        </authorList>
    </citation>
    <scope>NUCLEOTIDE SEQUENCE</scope>
    <source>
        <strain evidence="3">TX6</strain>
    </source>
</reference>
<keyword evidence="4" id="KW-1185">Reference proteome</keyword>
<feature type="transmembrane region" description="Helical" evidence="2">
    <location>
        <begin position="66"/>
        <end position="89"/>
    </location>
</feature>
<evidence type="ECO:0000256" key="2">
    <source>
        <dbReference type="SAM" id="Phobius"/>
    </source>
</evidence>